<accession>A0AA39ZE28</accession>
<evidence type="ECO:0000313" key="4">
    <source>
        <dbReference type="Proteomes" id="UP001174997"/>
    </source>
</evidence>
<proteinExistence type="predicted"/>
<dbReference type="Gene3D" id="3.30.559.10">
    <property type="entry name" value="Chloramphenicol acetyltransferase-like domain"/>
    <property type="match status" value="2"/>
</dbReference>
<gene>
    <name evidence="3" type="ORF">QBC41DRAFT_337077</name>
</gene>
<dbReference type="GO" id="GO:0016740">
    <property type="term" value="F:transferase activity"/>
    <property type="evidence" value="ECO:0007669"/>
    <property type="project" value="UniProtKB-KW"/>
</dbReference>
<feature type="domain" description="Trichothecene 3-O-acetyltransferase-like N-terminal" evidence="2">
    <location>
        <begin position="19"/>
        <end position="163"/>
    </location>
</feature>
<evidence type="ECO:0000313" key="3">
    <source>
        <dbReference type="EMBL" id="KAK0669052.1"/>
    </source>
</evidence>
<name>A0AA39ZE28_9PEZI</name>
<comment type="caution">
    <text evidence="3">The sequence shown here is derived from an EMBL/GenBank/DDBJ whole genome shotgun (WGS) entry which is preliminary data.</text>
</comment>
<dbReference type="EMBL" id="JAULSY010000047">
    <property type="protein sequence ID" value="KAK0669052.1"/>
    <property type="molecule type" value="Genomic_DNA"/>
</dbReference>
<evidence type="ECO:0000256" key="1">
    <source>
        <dbReference type="ARBA" id="ARBA00022679"/>
    </source>
</evidence>
<keyword evidence="1" id="KW-0808">Transferase</keyword>
<dbReference type="AlphaFoldDB" id="A0AA39ZE28"/>
<sequence length="493" mass="54444">MNSSRRMLSLWDQAAVRGYMSVALCFPTNLTTGPPAFLLVHHIKQSLKRLTLERSEFAGNLAVEDTNVYLQQDKSDSIPLEVLNSIPFEWSYNQLESQGFPAEAFVNPAFTLNLPLEEGGQPVPVSLLRVLFIEGGFVLFVNLHHSFGDGSNLAAFLELLGKATVDETQDSPIAAHQPTNCWLDLPFDKYCDGQSSFPSVLAKCPEYALLDEPTGPTKPILSTLTNAPETNDVGKTFIIDLDRITSVFDKSLKVSAFFGFSAMAWSHIARARLSGTEPVQQVAFQNQPPTFWNPADWSNPFKKLFTEGEYASKEYFNAIQGYYGNSVALPITRGPVRTDDLVAACHWDSSASARESLTKVATAIKAANKAVNEEFILLRTALFFYTPDIRKLGMNLDSRGPQHLSVNTWGFLGTNAKFLFPGLRNSVAGGLRAAAVCRVQGAWAKAPHCLVLPHRPAIDPKKEWEVVITLPRKSMQALLADRTFMSVVKKVVE</sequence>
<dbReference type="Proteomes" id="UP001174997">
    <property type="component" value="Unassembled WGS sequence"/>
</dbReference>
<dbReference type="Pfam" id="PF22664">
    <property type="entry name" value="TRI-like_N"/>
    <property type="match status" value="1"/>
</dbReference>
<protein>
    <recommendedName>
        <fullName evidence="2">Trichothecene 3-O-acetyltransferase-like N-terminal domain-containing protein</fullName>
    </recommendedName>
</protein>
<reference evidence="3" key="1">
    <citation type="submission" date="2023-06" db="EMBL/GenBank/DDBJ databases">
        <title>Genome-scale phylogeny and comparative genomics of the fungal order Sordariales.</title>
        <authorList>
            <consortium name="Lawrence Berkeley National Laboratory"/>
            <person name="Hensen N."/>
            <person name="Bonometti L."/>
            <person name="Westerberg I."/>
            <person name="Brannstrom I.O."/>
            <person name="Guillou S."/>
            <person name="Cros-Aarteil S."/>
            <person name="Calhoun S."/>
            <person name="Haridas S."/>
            <person name="Kuo A."/>
            <person name="Mondo S."/>
            <person name="Pangilinan J."/>
            <person name="Riley R."/>
            <person name="Labutti K."/>
            <person name="Andreopoulos B."/>
            <person name="Lipzen A."/>
            <person name="Chen C."/>
            <person name="Yanf M."/>
            <person name="Daum C."/>
            <person name="Ng V."/>
            <person name="Clum A."/>
            <person name="Steindorff A."/>
            <person name="Ohm R."/>
            <person name="Martin F."/>
            <person name="Silar P."/>
            <person name="Natvig D."/>
            <person name="Lalanne C."/>
            <person name="Gautier V."/>
            <person name="Ament-Velasquez S.L."/>
            <person name="Kruys A."/>
            <person name="Hutchinson M.I."/>
            <person name="Powell A.J."/>
            <person name="Barry K."/>
            <person name="Miller A.N."/>
            <person name="Grigoriev I.V."/>
            <person name="Debuchy R."/>
            <person name="Gladieux P."/>
            <person name="Thoren M.H."/>
            <person name="Johannesson H."/>
        </authorList>
    </citation>
    <scope>NUCLEOTIDE SEQUENCE</scope>
    <source>
        <strain evidence="3">CBS 307.81</strain>
    </source>
</reference>
<keyword evidence="4" id="KW-1185">Reference proteome</keyword>
<organism evidence="3 4">
    <name type="scientific">Cercophora samala</name>
    <dbReference type="NCBI Taxonomy" id="330535"/>
    <lineage>
        <taxon>Eukaryota</taxon>
        <taxon>Fungi</taxon>
        <taxon>Dikarya</taxon>
        <taxon>Ascomycota</taxon>
        <taxon>Pezizomycotina</taxon>
        <taxon>Sordariomycetes</taxon>
        <taxon>Sordariomycetidae</taxon>
        <taxon>Sordariales</taxon>
        <taxon>Lasiosphaeriaceae</taxon>
        <taxon>Cercophora</taxon>
    </lineage>
</organism>
<dbReference type="InterPro" id="IPR023213">
    <property type="entry name" value="CAT-like_dom_sf"/>
</dbReference>
<evidence type="ECO:0000259" key="2">
    <source>
        <dbReference type="Pfam" id="PF22664"/>
    </source>
</evidence>
<dbReference type="InterPro" id="IPR054710">
    <property type="entry name" value="Tri101-like_N"/>
</dbReference>